<feature type="region of interest" description="Disordered" evidence="1">
    <location>
        <begin position="90"/>
        <end position="109"/>
    </location>
</feature>
<name>A0A5B7DSR5_PORTR</name>
<reference evidence="2 3" key="1">
    <citation type="submission" date="2019-05" db="EMBL/GenBank/DDBJ databases">
        <title>Another draft genome of Portunus trituberculatus and its Hox gene families provides insights of decapod evolution.</title>
        <authorList>
            <person name="Jeong J.-H."/>
            <person name="Song I."/>
            <person name="Kim S."/>
            <person name="Choi T."/>
            <person name="Kim D."/>
            <person name="Ryu S."/>
            <person name="Kim W."/>
        </authorList>
    </citation>
    <scope>NUCLEOTIDE SEQUENCE [LARGE SCALE GENOMIC DNA]</scope>
    <source>
        <tissue evidence="2">Muscle</tissue>
    </source>
</reference>
<comment type="caution">
    <text evidence="2">The sequence shown here is derived from an EMBL/GenBank/DDBJ whole genome shotgun (WGS) entry which is preliminary data.</text>
</comment>
<gene>
    <name evidence="2" type="ORF">E2C01_017181</name>
</gene>
<dbReference type="EMBL" id="VSRR010001290">
    <property type="protein sequence ID" value="MPC24109.1"/>
    <property type="molecule type" value="Genomic_DNA"/>
</dbReference>
<proteinExistence type="predicted"/>
<evidence type="ECO:0000313" key="3">
    <source>
        <dbReference type="Proteomes" id="UP000324222"/>
    </source>
</evidence>
<protein>
    <submittedName>
        <fullName evidence="2">Uncharacterized protein</fullName>
    </submittedName>
</protein>
<dbReference type="AlphaFoldDB" id="A0A5B7DSR5"/>
<evidence type="ECO:0000313" key="2">
    <source>
        <dbReference type="EMBL" id="MPC24109.1"/>
    </source>
</evidence>
<accession>A0A5B7DSR5</accession>
<keyword evidence="3" id="KW-1185">Reference proteome</keyword>
<dbReference type="Proteomes" id="UP000324222">
    <property type="component" value="Unassembled WGS sequence"/>
</dbReference>
<organism evidence="2 3">
    <name type="scientific">Portunus trituberculatus</name>
    <name type="common">Swimming crab</name>
    <name type="synonym">Neptunus trituberculatus</name>
    <dbReference type="NCBI Taxonomy" id="210409"/>
    <lineage>
        <taxon>Eukaryota</taxon>
        <taxon>Metazoa</taxon>
        <taxon>Ecdysozoa</taxon>
        <taxon>Arthropoda</taxon>
        <taxon>Crustacea</taxon>
        <taxon>Multicrustacea</taxon>
        <taxon>Malacostraca</taxon>
        <taxon>Eumalacostraca</taxon>
        <taxon>Eucarida</taxon>
        <taxon>Decapoda</taxon>
        <taxon>Pleocyemata</taxon>
        <taxon>Brachyura</taxon>
        <taxon>Eubrachyura</taxon>
        <taxon>Portunoidea</taxon>
        <taxon>Portunidae</taxon>
        <taxon>Portuninae</taxon>
        <taxon>Portunus</taxon>
    </lineage>
</organism>
<evidence type="ECO:0000256" key="1">
    <source>
        <dbReference type="SAM" id="MobiDB-lite"/>
    </source>
</evidence>
<sequence length="164" mass="17393">MYQSLSPLNRLTLMGILPSPSLIASRSSSAFPSCCSFSFLWRTGDATSPSPPTVMPRGRRAGLVLLHSLSVTVSGCFAIKVHPRLQFTTSRPRAPHTRRLSPHTTALSHCHGRVPSSPAAGRMVCAHPARLCACVSVRVAGEVDMSLDDGSLEASSISLVKSLG</sequence>